<proteinExistence type="predicted"/>
<dbReference type="KEGG" id="bgok:Pr1d_40230"/>
<dbReference type="GO" id="GO:0015535">
    <property type="term" value="F:fucose:proton symporter activity"/>
    <property type="evidence" value="ECO:0007669"/>
    <property type="project" value="InterPro"/>
</dbReference>
<feature type="transmembrane region" description="Helical" evidence="6">
    <location>
        <begin position="379"/>
        <end position="398"/>
    </location>
</feature>
<keyword evidence="4 6" id="KW-1133">Transmembrane helix</keyword>
<dbReference type="InterPro" id="IPR050375">
    <property type="entry name" value="MFS_TsgA-like"/>
</dbReference>
<dbReference type="InterPro" id="IPR011701">
    <property type="entry name" value="MFS"/>
</dbReference>
<dbReference type="InterPro" id="IPR036259">
    <property type="entry name" value="MFS_trans_sf"/>
</dbReference>
<dbReference type="PANTHER" id="PTHR43702:SF11">
    <property type="entry name" value="L-FUCOSE-PROTON SYMPORTER"/>
    <property type="match status" value="1"/>
</dbReference>
<dbReference type="SUPFAM" id="SSF103473">
    <property type="entry name" value="MFS general substrate transporter"/>
    <property type="match status" value="1"/>
</dbReference>
<evidence type="ECO:0000313" key="7">
    <source>
        <dbReference type="EMBL" id="QEG36687.1"/>
    </source>
</evidence>
<reference evidence="7 8" key="1">
    <citation type="submission" date="2019-08" db="EMBL/GenBank/DDBJ databases">
        <title>Deep-cultivation of Planctomycetes and their phenomic and genomic characterization uncovers novel biology.</title>
        <authorList>
            <person name="Wiegand S."/>
            <person name="Jogler M."/>
            <person name="Boedeker C."/>
            <person name="Pinto D."/>
            <person name="Vollmers J."/>
            <person name="Rivas-Marin E."/>
            <person name="Kohn T."/>
            <person name="Peeters S.H."/>
            <person name="Heuer A."/>
            <person name="Rast P."/>
            <person name="Oberbeckmann S."/>
            <person name="Bunk B."/>
            <person name="Jeske O."/>
            <person name="Meyerdierks A."/>
            <person name="Storesund J.E."/>
            <person name="Kallscheuer N."/>
            <person name="Luecker S."/>
            <person name="Lage O.M."/>
            <person name="Pohl T."/>
            <person name="Merkel B.J."/>
            <person name="Hornburger P."/>
            <person name="Mueller R.-W."/>
            <person name="Bruemmer F."/>
            <person name="Labrenz M."/>
            <person name="Spormann A.M."/>
            <person name="Op den Camp H."/>
            <person name="Overmann J."/>
            <person name="Amann R."/>
            <person name="Jetten M.S.M."/>
            <person name="Mascher T."/>
            <person name="Medema M.H."/>
            <person name="Devos D.P."/>
            <person name="Kaster A.-K."/>
            <person name="Ovreas L."/>
            <person name="Rohde M."/>
            <person name="Galperin M.Y."/>
            <person name="Jogler C."/>
        </authorList>
    </citation>
    <scope>NUCLEOTIDE SEQUENCE [LARGE SCALE GENOMIC DNA]</scope>
    <source>
        <strain evidence="7 8">Pr1d</strain>
    </source>
</reference>
<keyword evidence="2" id="KW-1003">Cell membrane</keyword>
<feature type="transmembrane region" description="Helical" evidence="6">
    <location>
        <begin position="20"/>
        <end position="40"/>
    </location>
</feature>
<feature type="transmembrane region" description="Helical" evidence="6">
    <location>
        <begin position="150"/>
        <end position="168"/>
    </location>
</feature>
<evidence type="ECO:0000313" key="8">
    <source>
        <dbReference type="Proteomes" id="UP000323917"/>
    </source>
</evidence>
<dbReference type="Proteomes" id="UP000323917">
    <property type="component" value="Chromosome"/>
</dbReference>
<protein>
    <submittedName>
        <fullName evidence="7">L-fucose-proton symporter</fullName>
    </submittedName>
</protein>
<dbReference type="CDD" id="cd17394">
    <property type="entry name" value="MFS_FucP_like"/>
    <property type="match status" value="1"/>
</dbReference>
<dbReference type="AlphaFoldDB" id="A0A5B9QCA3"/>
<feature type="transmembrane region" description="Helical" evidence="6">
    <location>
        <begin position="320"/>
        <end position="339"/>
    </location>
</feature>
<feature type="transmembrane region" description="Helical" evidence="6">
    <location>
        <begin position="87"/>
        <end position="106"/>
    </location>
</feature>
<dbReference type="EMBL" id="CP042913">
    <property type="protein sequence ID" value="QEG36687.1"/>
    <property type="molecule type" value="Genomic_DNA"/>
</dbReference>
<gene>
    <name evidence="7" type="primary">fucP</name>
    <name evidence="7" type="ORF">Pr1d_40230</name>
</gene>
<evidence type="ECO:0000256" key="5">
    <source>
        <dbReference type="ARBA" id="ARBA00023136"/>
    </source>
</evidence>
<evidence type="ECO:0000256" key="4">
    <source>
        <dbReference type="ARBA" id="ARBA00022989"/>
    </source>
</evidence>
<comment type="subcellular location">
    <subcellularLocation>
        <location evidence="1">Cell inner membrane</location>
        <topology evidence="1">Multi-pass membrane protein</topology>
    </subcellularLocation>
</comment>
<feature type="transmembrane region" description="Helical" evidence="6">
    <location>
        <begin position="418"/>
        <end position="436"/>
    </location>
</feature>
<feature type="transmembrane region" description="Helical" evidence="6">
    <location>
        <begin position="345"/>
        <end position="367"/>
    </location>
</feature>
<feature type="transmembrane region" description="Helical" evidence="6">
    <location>
        <begin position="60"/>
        <end position="80"/>
    </location>
</feature>
<dbReference type="Pfam" id="PF07690">
    <property type="entry name" value="MFS_1"/>
    <property type="match status" value="1"/>
</dbReference>
<keyword evidence="3 6" id="KW-0812">Transmembrane</keyword>
<keyword evidence="8" id="KW-1185">Reference proteome</keyword>
<sequence length="443" mass="47396">MSNPTSSEHQPIPVVPKQYLFPFALVTTLFALWGFANDVTNPMVAAFKNVLLISNFESSLVQAAFYGGYCFMAIPAALFIRRAGYKRGILMGLALYAIGCLLFVPAGNALQFWPFLLAYFTMTCGLAFLETTANPYILAMGPEHNAARRLNFSQAFNPIGSLLGMFVAKDFILAKLDPADETARQALAETDPSAFEAIQTSDLGVIVLPYIVLGIVVLGVLAIFSFSKLPDGESSDDRDPSLAASLGRLFSTPRYLGGVIAQAFYVGAQIMCWTFIIQYGVNELGLEKSVAQGYNIIAMIIFVTSRFICTYLLKFFNPGILLAVLAVVGGGLVLGTIFLQGFSGLYCLIGVSACMSLMFPTIYGIALQGLGDDAKLGSAGLICAIGGGCIMPPLQAMIMDGPDRAFGSLVLSATRASFVLPFICFIVVAIYGFLNARPAAKSN</sequence>
<evidence type="ECO:0000256" key="6">
    <source>
        <dbReference type="SAM" id="Phobius"/>
    </source>
</evidence>
<dbReference type="PANTHER" id="PTHR43702">
    <property type="entry name" value="L-FUCOSE-PROTON SYMPORTER"/>
    <property type="match status" value="1"/>
</dbReference>
<dbReference type="GO" id="GO:0005886">
    <property type="term" value="C:plasma membrane"/>
    <property type="evidence" value="ECO:0007669"/>
    <property type="project" value="UniProtKB-SubCell"/>
</dbReference>
<feature type="transmembrane region" description="Helical" evidence="6">
    <location>
        <begin position="293"/>
        <end position="313"/>
    </location>
</feature>
<organism evidence="7 8">
    <name type="scientific">Bythopirellula goksoeyrii</name>
    <dbReference type="NCBI Taxonomy" id="1400387"/>
    <lineage>
        <taxon>Bacteria</taxon>
        <taxon>Pseudomonadati</taxon>
        <taxon>Planctomycetota</taxon>
        <taxon>Planctomycetia</taxon>
        <taxon>Pirellulales</taxon>
        <taxon>Lacipirellulaceae</taxon>
        <taxon>Bythopirellula</taxon>
    </lineage>
</organism>
<name>A0A5B9QCA3_9BACT</name>
<evidence type="ECO:0000256" key="2">
    <source>
        <dbReference type="ARBA" id="ARBA00022475"/>
    </source>
</evidence>
<dbReference type="Gene3D" id="1.20.1250.20">
    <property type="entry name" value="MFS general substrate transporter like domains"/>
    <property type="match status" value="2"/>
</dbReference>
<dbReference type="RefSeq" id="WP_148075007.1">
    <property type="nucleotide sequence ID" value="NZ_CP042913.1"/>
</dbReference>
<feature type="transmembrane region" description="Helical" evidence="6">
    <location>
        <begin position="255"/>
        <end position="281"/>
    </location>
</feature>
<dbReference type="NCBIfam" id="TIGR00885">
    <property type="entry name" value="fucP"/>
    <property type="match status" value="1"/>
</dbReference>
<dbReference type="OrthoDB" id="9795150at2"/>
<accession>A0A5B9QCA3</accession>
<evidence type="ECO:0000256" key="3">
    <source>
        <dbReference type="ARBA" id="ARBA00022692"/>
    </source>
</evidence>
<feature type="transmembrane region" description="Helical" evidence="6">
    <location>
        <begin position="112"/>
        <end position="129"/>
    </location>
</feature>
<evidence type="ECO:0000256" key="1">
    <source>
        <dbReference type="ARBA" id="ARBA00004429"/>
    </source>
</evidence>
<feature type="transmembrane region" description="Helical" evidence="6">
    <location>
        <begin position="203"/>
        <end position="224"/>
    </location>
</feature>
<dbReference type="InterPro" id="IPR005275">
    <property type="entry name" value="Lfuc_symporter_FucP"/>
</dbReference>
<keyword evidence="5 6" id="KW-0472">Membrane</keyword>